<keyword evidence="5 9" id="KW-0238">DNA-binding</keyword>
<sequence>MAAIFPISEISTYTQGWMLCARVTRKSPLRTFKPKNGNEGKVFNADLLDARGGSISCNFFNQAAELFYPKLQQGKCYFFSRGSVRVSRSQFHSTKHRYELTFDKDGLVEEAPEDSQIQTFRLNVTDLATLGTRRTPCKVDLCGVIVEVRPLFAMTSKDGKELARREIVIADYTATSIAVTLWGDRAKEEEKFAGNPVVGFTSILVKEWNSLRSGSLLEEGALVLNPDVEEAQKVRQWVAQGGPQQEIKALSQKASLGRLDEAQRTVTMAEMRKAAEQLDSGCKVFVAICRLHGVQTRRQGEPMPLYYMACQEDKSDTFKCNRRVDASGFCPGCNRCVKAIPRLQLRCHFTDAWDSNWMGTFHEAATEILGMDAEEASALETGEGGRDALEAAVHKRYFDDPLQVMVRVRVDHANGEKKLSVGCFDACPVDRGEHGREMLQEINEMLMA</sequence>
<accession>A0A516AG31</accession>
<dbReference type="Pfam" id="PF16900">
    <property type="entry name" value="REPA_OB_2"/>
    <property type="match status" value="1"/>
</dbReference>
<evidence type="ECO:0000256" key="3">
    <source>
        <dbReference type="ARBA" id="ARBA00022771"/>
    </source>
</evidence>
<feature type="domain" description="Replication protein A 70 kDa DNA-binding subunit B/D first OB fold" evidence="6">
    <location>
        <begin position="7"/>
        <end position="109"/>
    </location>
</feature>
<keyword evidence="4" id="KW-0862">Zinc</keyword>
<dbReference type="EMBL" id="MN125803">
    <property type="protein sequence ID" value="QDO16270.1"/>
    <property type="molecule type" value="mRNA"/>
</dbReference>
<dbReference type="SUPFAM" id="SSF50249">
    <property type="entry name" value="Nucleic acid-binding proteins"/>
    <property type="match status" value="3"/>
</dbReference>
<keyword evidence="2" id="KW-0479">Metal-binding</keyword>
<dbReference type="Pfam" id="PF08646">
    <property type="entry name" value="Rep_fac-A_C"/>
    <property type="match status" value="1"/>
</dbReference>
<keyword evidence="3" id="KW-0863">Zinc-finger</keyword>
<dbReference type="CDD" id="cd04474">
    <property type="entry name" value="RPA1_DBD_A"/>
    <property type="match status" value="1"/>
</dbReference>
<protein>
    <submittedName>
        <fullName evidence="9">Replication protein A 70 kDa DNA-binding subunit</fullName>
    </submittedName>
</protein>
<organism evidence="9">
    <name type="scientific">Lingulaulax polyedra</name>
    <name type="common">Dinoflagellate</name>
    <name type="synonym">Lingulodinium polyedra</name>
    <dbReference type="NCBI Taxonomy" id="160621"/>
    <lineage>
        <taxon>Eukaryota</taxon>
        <taxon>Sar</taxon>
        <taxon>Alveolata</taxon>
        <taxon>Dinophyceae</taxon>
        <taxon>Gonyaulacales</taxon>
        <taxon>Lingulodiniaceae</taxon>
        <taxon>Lingulaulax</taxon>
    </lineage>
</organism>
<dbReference type="InterPro" id="IPR013955">
    <property type="entry name" value="Rep_factor-A_C"/>
</dbReference>
<dbReference type="InterPro" id="IPR003871">
    <property type="entry name" value="RFA1B/D_OB_1st"/>
</dbReference>
<dbReference type="GO" id="GO:0008270">
    <property type="term" value="F:zinc ion binding"/>
    <property type="evidence" value="ECO:0007669"/>
    <property type="project" value="UniProtKB-KW"/>
</dbReference>
<dbReference type="Pfam" id="PF02721">
    <property type="entry name" value="DUF223"/>
    <property type="match status" value="1"/>
</dbReference>
<evidence type="ECO:0000259" key="8">
    <source>
        <dbReference type="Pfam" id="PF16900"/>
    </source>
</evidence>
<evidence type="ECO:0000259" key="7">
    <source>
        <dbReference type="Pfam" id="PF08646"/>
    </source>
</evidence>
<evidence type="ECO:0000313" key="9">
    <source>
        <dbReference type="EMBL" id="QDO16270.1"/>
    </source>
</evidence>
<evidence type="ECO:0000256" key="5">
    <source>
        <dbReference type="ARBA" id="ARBA00023125"/>
    </source>
</evidence>
<dbReference type="AlphaFoldDB" id="A0A516AG31"/>
<reference evidence="9" key="1">
    <citation type="journal article" date="2019" name="Microorganisms">
        <title>DNA Damage Response Pathways in Dinoflagellates.</title>
        <authorList>
            <person name="Li C."/>
            <person name="Wong J."/>
        </authorList>
    </citation>
    <scope>NUCLEOTIDE SEQUENCE</scope>
</reference>
<evidence type="ECO:0000259" key="6">
    <source>
        <dbReference type="Pfam" id="PF02721"/>
    </source>
</evidence>
<feature type="domain" description="Replication factor A C-terminal" evidence="7">
    <location>
        <begin position="305"/>
        <end position="436"/>
    </location>
</feature>
<dbReference type="FunFam" id="2.40.50.140:FF:000041">
    <property type="entry name" value="Replication protein A subunit"/>
    <property type="match status" value="1"/>
</dbReference>
<dbReference type="InterPro" id="IPR012340">
    <property type="entry name" value="NA-bd_OB-fold"/>
</dbReference>
<name>A0A516AG31_LINPO</name>
<dbReference type="Gene3D" id="2.40.50.140">
    <property type="entry name" value="Nucleic acid-binding proteins"/>
    <property type="match status" value="3"/>
</dbReference>
<evidence type="ECO:0000256" key="4">
    <source>
        <dbReference type="ARBA" id="ARBA00022833"/>
    </source>
</evidence>
<dbReference type="InterPro" id="IPR031657">
    <property type="entry name" value="REPA_OB_2"/>
</dbReference>
<dbReference type="PANTHER" id="PTHR47165">
    <property type="entry name" value="OS03G0429900 PROTEIN"/>
    <property type="match status" value="1"/>
</dbReference>
<dbReference type="CDD" id="cd04475">
    <property type="entry name" value="RPA1_DBD_B"/>
    <property type="match status" value="1"/>
</dbReference>
<proteinExistence type="evidence at transcript level"/>
<dbReference type="PANTHER" id="PTHR47165:SF4">
    <property type="entry name" value="OS03G0429900 PROTEIN"/>
    <property type="match status" value="1"/>
</dbReference>
<dbReference type="GO" id="GO:0003677">
    <property type="term" value="F:DNA binding"/>
    <property type="evidence" value="ECO:0007669"/>
    <property type="project" value="UniProtKB-KW"/>
</dbReference>
<evidence type="ECO:0000256" key="2">
    <source>
        <dbReference type="ARBA" id="ARBA00022723"/>
    </source>
</evidence>
<feature type="domain" description="Replication protein A OB" evidence="8">
    <location>
        <begin position="133"/>
        <end position="223"/>
    </location>
</feature>
<comment type="similarity">
    <text evidence="1">Belongs to the replication factor A protein 1 family.</text>
</comment>
<evidence type="ECO:0000256" key="1">
    <source>
        <dbReference type="ARBA" id="ARBA00005690"/>
    </source>
</evidence>